<keyword evidence="3 12" id="KW-0444">Lipid biosynthesis</keyword>
<keyword evidence="10 13" id="KW-0472">Membrane</keyword>
<evidence type="ECO:0000256" key="6">
    <source>
        <dbReference type="ARBA" id="ARBA00022989"/>
    </source>
</evidence>
<evidence type="ECO:0000256" key="9">
    <source>
        <dbReference type="ARBA" id="ARBA00023098"/>
    </source>
</evidence>
<dbReference type="OrthoDB" id="10260134at2759"/>
<evidence type="ECO:0000256" key="1">
    <source>
        <dbReference type="ARBA" id="ARBA00004141"/>
    </source>
</evidence>
<dbReference type="EMBL" id="CAJPIZ010008577">
    <property type="protein sequence ID" value="CAG2111241.1"/>
    <property type="molecule type" value="Genomic_DNA"/>
</dbReference>
<dbReference type="EMBL" id="OC863152">
    <property type="protein sequence ID" value="CAD7630811.1"/>
    <property type="molecule type" value="Genomic_DNA"/>
</dbReference>
<keyword evidence="9" id="KW-0443">Lipid metabolism</keyword>
<evidence type="ECO:0000256" key="10">
    <source>
        <dbReference type="ARBA" id="ARBA00023136"/>
    </source>
</evidence>
<dbReference type="CDD" id="cd03505">
    <property type="entry name" value="Delta9-FADS-like"/>
    <property type="match status" value="1"/>
</dbReference>
<keyword evidence="5" id="KW-0276">Fatty acid metabolism</keyword>
<dbReference type="Pfam" id="PF00487">
    <property type="entry name" value="FA_desaturase"/>
    <property type="match status" value="1"/>
</dbReference>
<sequence>MLIENVVKSEMLGKIRIKEKVTQYVYDGQDLITDDQKKRFNENDDTTTDESNGTIDRGQINDDDQLLMNGTSIDDKLQLDQKLEIYWVNVITFALLHVAALYAIYVGVTQAKLLTLPYMYLVGQLTSFGFSCGAHRLWTHRSYKAKAPLQYILAFLFMMSFQHNLYKWCRNHRVHHRYSDTDADPHNIRRGLFFAHIGWLMCQSHPRVLEARTKVYLDDLDWDPVVQFERRYHMTLGPIVWGVLPVLIPYYVWGESLWAAWFTCVIYRYVVTLNLAWSINSLAHVYGNKPYDKHIMATESPINHVLMGESYHNYHHTFPW</sequence>
<evidence type="ECO:0000256" key="13">
    <source>
        <dbReference type="SAM" id="Phobius"/>
    </source>
</evidence>
<dbReference type="Proteomes" id="UP000759131">
    <property type="component" value="Unassembled WGS sequence"/>
</dbReference>
<evidence type="ECO:0000256" key="12">
    <source>
        <dbReference type="RuleBase" id="RU000581"/>
    </source>
</evidence>
<evidence type="ECO:0000313" key="16">
    <source>
        <dbReference type="Proteomes" id="UP000759131"/>
    </source>
</evidence>
<dbReference type="PANTHER" id="PTHR11351:SF31">
    <property type="entry name" value="DESATURASE 1, ISOFORM A-RELATED"/>
    <property type="match status" value="1"/>
</dbReference>
<evidence type="ECO:0000256" key="4">
    <source>
        <dbReference type="ARBA" id="ARBA00022692"/>
    </source>
</evidence>
<feature type="transmembrane region" description="Helical" evidence="13">
    <location>
        <begin position="150"/>
        <end position="169"/>
    </location>
</feature>
<keyword evidence="11 12" id="KW-0275">Fatty acid biosynthesis</keyword>
<evidence type="ECO:0000313" key="15">
    <source>
        <dbReference type="EMBL" id="CAD7630811.1"/>
    </source>
</evidence>
<keyword evidence="7 12" id="KW-0560">Oxidoreductase</keyword>
<dbReference type="GO" id="GO:0006636">
    <property type="term" value="P:unsaturated fatty acid biosynthetic process"/>
    <property type="evidence" value="ECO:0007669"/>
    <property type="project" value="TreeGrafter"/>
</dbReference>
<keyword evidence="6 13" id="KW-1133">Transmembrane helix</keyword>
<dbReference type="InterPro" id="IPR015876">
    <property type="entry name" value="Acyl-CoA_DS"/>
</dbReference>
<evidence type="ECO:0000259" key="14">
    <source>
        <dbReference type="Pfam" id="PF00487"/>
    </source>
</evidence>
<dbReference type="AlphaFoldDB" id="A0A7R9KZ16"/>
<dbReference type="InterPro" id="IPR005804">
    <property type="entry name" value="FA_desaturase_dom"/>
</dbReference>
<comment type="domain">
    <text evidence="12">The histidine box domains are involved in binding the catalytic metal ions.</text>
</comment>
<evidence type="ECO:0000256" key="3">
    <source>
        <dbReference type="ARBA" id="ARBA00022516"/>
    </source>
</evidence>
<keyword evidence="8" id="KW-0408">Iron</keyword>
<reference evidence="15" key="1">
    <citation type="submission" date="2020-11" db="EMBL/GenBank/DDBJ databases">
        <authorList>
            <person name="Tran Van P."/>
        </authorList>
    </citation>
    <scope>NUCLEOTIDE SEQUENCE</scope>
</reference>
<feature type="transmembrane region" description="Helical" evidence="13">
    <location>
        <begin position="258"/>
        <end position="279"/>
    </location>
</feature>
<feature type="domain" description="Fatty acid desaturase" evidence="14">
    <location>
        <begin position="116"/>
        <end position="319"/>
    </location>
</feature>
<evidence type="ECO:0000256" key="5">
    <source>
        <dbReference type="ARBA" id="ARBA00022832"/>
    </source>
</evidence>
<dbReference type="PANTHER" id="PTHR11351">
    <property type="entry name" value="ACYL-COA DESATURASE"/>
    <property type="match status" value="1"/>
</dbReference>
<proteinExistence type="inferred from homology"/>
<keyword evidence="4 12" id="KW-0812">Transmembrane</keyword>
<organism evidence="15">
    <name type="scientific">Medioppia subpectinata</name>
    <dbReference type="NCBI Taxonomy" id="1979941"/>
    <lineage>
        <taxon>Eukaryota</taxon>
        <taxon>Metazoa</taxon>
        <taxon>Ecdysozoa</taxon>
        <taxon>Arthropoda</taxon>
        <taxon>Chelicerata</taxon>
        <taxon>Arachnida</taxon>
        <taxon>Acari</taxon>
        <taxon>Acariformes</taxon>
        <taxon>Sarcoptiformes</taxon>
        <taxon>Oribatida</taxon>
        <taxon>Brachypylina</taxon>
        <taxon>Oppioidea</taxon>
        <taxon>Oppiidae</taxon>
        <taxon>Medioppia</taxon>
    </lineage>
</organism>
<evidence type="ECO:0000256" key="11">
    <source>
        <dbReference type="ARBA" id="ARBA00023160"/>
    </source>
</evidence>
<comment type="subcellular location">
    <subcellularLocation>
        <location evidence="1">Membrane</location>
        <topology evidence="1">Multi-pass membrane protein</topology>
    </subcellularLocation>
</comment>
<accession>A0A7R9KZ16</accession>
<feature type="transmembrane region" description="Helical" evidence="13">
    <location>
        <begin position="232"/>
        <end position="252"/>
    </location>
</feature>
<keyword evidence="16" id="KW-1185">Reference proteome</keyword>
<dbReference type="GO" id="GO:0004768">
    <property type="term" value="F:stearoyl-CoA 9-desaturase activity"/>
    <property type="evidence" value="ECO:0007669"/>
    <property type="project" value="TreeGrafter"/>
</dbReference>
<dbReference type="GO" id="GO:0005506">
    <property type="term" value="F:iron ion binding"/>
    <property type="evidence" value="ECO:0007669"/>
    <property type="project" value="TreeGrafter"/>
</dbReference>
<evidence type="ECO:0000256" key="2">
    <source>
        <dbReference type="ARBA" id="ARBA00009295"/>
    </source>
</evidence>
<gene>
    <name evidence="15" type="ORF">OSB1V03_LOCUS11223</name>
</gene>
<name>A0A7R9KZ16_9ACAR</name>
<dbReference type="PRINTS" id="PR00075">
    <property type="entry name" value="FACDDSATRASE"/>
</dbReference>
<protein>
    <recommendedName>
        <fullName evidence="14">Fatty acid desaturase domain-containing protein</fullName>
    </recommendedName>
</protein>
<comment type="cofactor">
    <cofactor evidence="12">
        <name>Fe(2+)</name>
        <dbReference type="ChEBI" id="CHEBI:29033"/>
    </cofactor>
</comment>
<feature type="transmembrane region" description="Helical" evidence="13">
    <location>
        <begin position="85"/>
        <end position="106"/>
    </location>
</feature>
<evidence type="ECO:0000256" key="7">
    <source>
        <dbReference type="ARBA" id="ARBA00023002"/>
    </source>
</evidence>
<comment type="similarity">
    <text evidence="2 12">Belongs to the fatty acid desaturase type 1 family.</text>
</comment>
<dbReference type="GO" id="GO:0005789">
    <property type="term" value="C:endoplasmic reticulum membrane"/>
    <property type="evidence" value="ECO:0007669"/>
    <property type="project" value="TreeGrafter"/>
</dbReference>
<evidence type="ECO:0000256" key="8">
    <source>
        <dbReference type="ARBA" id="ARBA00023004"/>
    </source>
</evidence>